<dbReference type="PANTHER" id="PTHR10775:SF185">
    <property type="entry name" value="OS08G0208400 PROTEIN"/>
    <property type="match status" value="1"/>
</dbReference>
<dbReference type="InterPro" id="IPR004242">
    <property type="entry name" value="Transposase_21"/>
</dbReference>
<dbReference type="AlphaFoldDB" id="A0A6P5ELD2"/>
<feature type="region of interest" description="Disordered" evidence="1">
    <location>
        <begin position="57"/>
        <end position="77"/>
    </location>
</feature>
<reference evidence="3" key="1">
    <citation type="journal article" date="2015" name="Nat. Genet.">
        <title>The pineapple genome and the evolution of CAM photosynthesis.</title>
        <authorList>
            <person name="Ming R."/>
            <person name="VanBuren R."/>
            <person name="Wai C.M."/>
            <person name="Tang H."/>
            <person name="Schatz M.C."/>
            <person name="Bowers J.E."/>
            <person name="Lyons E."/>
            <person name="Wang M.L."/>
            <person name="Chen J."/>
            <person name="Biggers E."/>
            <person name="Zhang J."/>
            <person name="Huang L."/>
            <person name="Zhang L."/>
            <person name="Miao W."/>
            <person name="Zhang J."/>
            <person name="Ye Z."/>
            <person name="Miao C."/>
            <person name="Lin Z."/>
            <person name="Wang H."/>
            <person name="Zhou H."/>
            <person name="Yim W.C."/>
            <person name="Priest H.D."/>
            <person name="Zheng C."/>
            <person name="Woodhouse M."/>
            <person name="Edger P.P."/>
            <person name="Guyot R."/>
            <person name="Guo H.B."/>
            <person name="Guo H."/>
            <person name="Zheng G."/>
            <person name="Singh R."/>
            <person name="Sharma A."/>
            <person name="Min X."/>
            <person name="Zheng Y."/>
            <person name="Lee H."/>
            <person name="Gurtowski J."/>
            <person name="Sedlazeck F.J."/>
            <person name="Harkess A."/>
            <person name="McKain M.R."/>
            <person name="Liao Z."/>
            <person name="Fang J."/>
            <person name="Liu J."/>
            <person name="Zhang X."/>
            <person name="Zhang Q."/>
            <person name="Hu W."/>
            <person name="Qin Y."/>
            <person name="Wang K."/>
            <person name="Chen L.Y."/>
            <person name="Shirley N."/>
            <person name="Lin Y.R."/>
            <person name="Liu L.Y."/>
            <person name="Hernandez A.G."/>
            <person name="Wright C.L."/>
            <person name="Bulone V."/>
            <person name="Tuskan G.A."/>
            <person name="Heath K."/>
            <person name="Zee F."/>
            <person name="Moore P.H."/>
            <person name="Sunkar R."/>
            <person name="Leebens-Mack J.H."/>
            <person name="Mockler T."/>
            <person name="Bennetzen J.L."/>
            <person name="Freeling M."/>
            <person name="Sankoff D."/>
            <person name="Paterson A.H."/>
            <person name="Zhu X."/>
            <person name="Yang X."/>
            <person name="Smith J.A."/>
            <person name="Cushman J.C."/>
            <person name="Paull R.E."/>
            <person name="Yu Q."/>
        </authorList>
    </citation>
    <scope>NUCLEOTIDE SEQUENCE [LARGE SCALE GENOMIC DNA]</scope>
    <source>
        <strain evidence="3">cv. F153</strain>
    </source>
</reference>
<dbReference type="Pfam" id="PF13963">
    <property type="entry name" value="Transpos_assoc"/>
    <property type="match status" value="1"/>
</dbReference>
<sequence>MQRQEARFEQLQEVVERQAAAATAATAVGDRDPPAPSTPTPVEAEGEGIAAVPMAAVPPLTSAPPTASGSATLNTTADEVERERALTALMKFMKFKTPTFERGKVEPSVVESWCFLMDSNKAKRWVDYSRVSKEYLDGVEAFLNFAFENNSIDGKIPCPCQKCVLYYHQIRADAFDHLVVNGIMPGYDSWFYHGETTSSLSPSHGVHLEQKNYKSDDMVGMLHDAFGVHNLAADIDIDCRDSAEPNVDDFGIEQPAEQFSSEWEKFKELLEDADDELYLGCRKFSKLSFILHLYNIKCRFGWSNESVGALLKLLIDVFLEGAKLPSSFNEAKNIIEGLGMKYNKIHACPNDCILFWKEKENDDFCSICGTSRWKNNKKSTLSDAPILKKKKKSIPAKVLRHFPIKPRLQRLFMSSKTSDFMTWHEGGRIKDGILRHSADSEAWKNFDSRYPEFAIDPRNVRLGLATDGFNPYGTMRSNYSIWPIILIPYNFPPWLCMKKPNFILSLLIPGPRGPGNDIDVYLQPLIEELIELWEVGVETYDASCKKTFQMHTAVMWTINDFPAYGNLSGWSTYGSFACL</sequence>
<gene>
    <name evidence="4" type="primary">LOC109705809</name>
</gene>
<feature type="domain" description="Transposase-associated" evidence="2">
    <location>
        <begin position="123"/>
        <end position="195"/>
    </location>
</feature>
<dbReference type="InterPro" id="IPR029480">
    <property type="entry name" value="Transpos_assoc"/>
</dbReference>
<dbReference type="PANTHER" id="PTHR10775">
    <property type="entry name" value="OS08G0208400 PROTEIN"/>
    <property type="match status" value="1"/>
</dbReference>
<dbReference type="GeneID" id="109705809"/>
<accession>A0A6P5ELD2</accession>
<dbReference type="Pfam" id="PF02992">
    <property type="entry name" value="Transposase_21"/>
    <property type="match status" value="1"/>
</dbReference>
<evidence type="ECO:0000313" key="4">
    <source>
        <dbReference type="RefSeq" id="XP_020082175.1"/>
    </source>
</evidence>
<feature type="compositionally biased region" description="Polar residues" evidence="1">
    <location>
        <begin position="63"/>
        <end position="77"/>
    </location>
</feature>
<organism evidence="3 4">
    <name type="scientific">Ananas comosus</name>
    <name type="common">Pineapple</name>
    <name type="synonym">Ananas ananas</name>
    <dbReference type="NCBI Taxonomy" id="4615"/>
    <lineage>
        <taxon>Eukaryota</taxon>
        <taxon>Viridiplantae</taxon>
        <taxon>Streptophyta</taxon>
        <taxon>Embryophyta</taxon>
        <taxon>Tracheophyta</taxon>
        <taxon>Spermatophyta</taxon>
        <taxon>Magnoliopsida</taxon>
        <taxon>Liliopsida</taxon>
        <taxon>Poales</taxon>
        <taxon>Bromeliaceae</taxon>
        <taxon>Bromelioideae</taxon>
        <taxon>Ananas</taxon>
    </lineage>
</organism>
<evidence type="ECO:0000313" key="3">
    <source>
        <dbReference type="Proteomes" id="UP000515123"/>
    </source>
</evidence>
<proteinExistence type="predicted"/>
<dbReference type="Proteomes" id="UP000515123">
    <property type="component" value="Unplaced"/>
</dbReference>
<name>A0A6P5ELD2_ANACO</name>
<reference evidence="4" key="2">
    <citation type="submission" date="2025-08" db="UniProtKB">
        <authorList>
            <consortium name="RefSeq"/>
        </authorList>
    </citation>
    <scope>IDENTIFICATION</scope>
    <source>
        <tissue evidence="4">Leaf</tissue>
    </source>
</reference>
<dbReference type="RefSeq" id="XP_020082175.1">
    <property type="nucleotide sequence ID" value="XM_020226586.1"/>
</dbReference>
<keyword evidence="3" id="KW-1185">Reference proteome</keyword>
<dbReference type="OrthoDB" id="629391at2759"/>
<evidence type="ECO:0000259" key="2">
    <source>
        <dbReference type="Pfam" id="PF13963"/>
    </source>
</evidence>
<evidence type="ECO:0000256" key="1">
    <source>
        <dbReference type="SAM" id="MobiDB-lite"/>
    </source>
</evidence>
<feature type="region of interest" description="Disordered" evidence="1">
    <location>
        <begin position="16"/>
        <end position="43"/>
    </location>
</feature>
<protein>
    <submittedName>
        <fullName evidence="4">Uncharacterized protein LOC109705809</fullName>
    </submittedName>
</protein>